<comment type="caution">
    <text evidence="1">The sequence shown here is derived from an EMBL/GenBank/DDBJ whole genome shotgun (WGS) entry which is preliminary data.</text>
</comment>
<dbReference type="AlphaFoldDB" id="A0AAD6IRH0"/>
<gene>
    <name evidence="1" type="ORF">Dda_8075</name>
</gene>
<name>A0AAD6IRH0_DREDA</name>
<evidence type="ECO:0000313" key="1">
    <source>
        <dbReference type="EMBL" id="KAJ6257189.1"/>
    </source>
</evidence>
<keyword evidence="2" id="KW-1185">Reference proteome</keyword>
<accession>A0AAD6IRH0</accession>
<dbReference type="Proteomes" id="UP001221413">
    <property type="component" value="Unassembled WGS sequence"/>
</dbReference>
<protein>
    <submittedName>
        <fullName evidence="1">Uncharacterized protein</fullName>
    </submittedName>
</protein>
<reference evidence="1" key="1">
    <citation type="submission" date="2023-01" db="EMBL/GenBank/DDBJ databases">
        <title>The chitinases involved in constricting ring structure development in the nematode-trapping fungus Drechslerella dactyloides.</title>
        <authorList>
            <person name="Wang R."/>
            <person name="Zhang L."/>
            <person name="Tang P."/>
            <person name="Li S."/>
            <person name="Liang L."/>
        </authorList>
    </citation>
    <scope>NUCLEOTIDE SEQUENCE</scope>
    <source>
        <strain evidence="1">YMF1.00031</strain>
    </source>
</reference>
<sequence>MDNHILRLRDILTVQIVAGRFRPQGCRCSLLLLLLWGDGSGEERVSKKVLGWSQNNQPVFGLSQNGALNANVTLLAMSKSAWSTLAGPIGQGGYNEQDDA</sequence>
<dbReference type="EMBL" id="JAQGDS010000011">
    <property type="protein sequence ID" value="KAJ6257189.1"/>
    <property type="molecule type" value="Genomic_DNA"/>
</dbReference>
<evidence type="ECO:0000313" key="2">
    <source>
        <dbReference type="Proteomes" id="UP001221413"/>
    </source>
</evidence>
<proteinExistence type="predicted"/>
<organism evidence="1 2">
    <name type="scientific">Drechslerella dactyloides</name>
    <name type="common">Nematode-trapping fungus</name>
    <name type="synonym">Arthrobotrys dactyloides</name>
    <dbReference type="NCBI Taxonomy" id="74499"/>
    <lineage>
        <taxon>Eukaryota</taxon>
        <taxon>Fungi</taxon>
        <taxon>Dikarya</taxon>
        <taxon>Ascomycota</taxon>
        <taxon>Pezizomycotina</taxon>
        <taxon>Orbiliomycetes</taxon>
        <taxon>Orbiliales</taxon>
        <taxon>Orbiliaceae</taxon>
        <taxon>Drechslerella</taxon>
    </lineage>
</organism>